<evidence type="ECO:0000256" key="9">
    <source>
        <dbReference type="ARBA" id="ARBA00023163"/>
    </source>
</evidence>
<name>A0A811UJR6_CERCA</name>
<accession>A0A811UJR6</accession>
<keyword evidence="8" id="KW-0805">Transcription regulation</keyword>
<comment type="subcellular location">
    <subcellularLocation>
        <location evidence="1">Nucleus</location>
    </subcellularLocation>
</comment>
<evidence type="ECO:0000313" key="16">
    <source>
        <dbReference type="Proteomes" id="UP000606786"/>
    </source>
</evidence>
<evidence type="ECO:0000256" key="1">
    <source>
        <dbReference type="ARBA" id="ARBA00004123"/>
    </source>
</evidence>
<evidence type="ECO:0000256" key="5">
    <source>
        <dbReference type="ARBA" id="ARBA00022771"/>
    </source>
</evidence>
<feature type="region of interest" description="Disordered" evidence="13">
    <location>
        <begin position="33"/>
        <end position="52"/>
    </location>
</feature>
<keyword evidence="6" id="KW-0562">Pair-rule protein</keyword>
<evidence type="ECO:0000256" key="7">
    <source>
        <dbReference type="ARBA" id="ARBA00022833"/>
    </source>
</evidence>
<keyword evidence="4" id="KW-0677">Repeat</keyword>
<keyword evidence="12" id="KW-0175">Coiled coil</keyword>
<evidence type="ECO:0000256" key="8">
    <source>
        <dbReference type="ARBA" id="ARBA00023015"/>
    </source>
</evidence>
<dbReference type="InterPro" id="IPR050717">
    <property type="entry name" value="C2H2-ZF_Transcription_Reg"/>
</dbReference>
<keyword evidence="7" id="KW-0862">Zinc</keyword>
<evidence type="ECO:0000256" key="13">
    <source>
        <dbReference type="SAM" id="MobiDB-lite"/>
    </source>
</evidence>
<feature type="domain" description="C2H2-type" evidence="14">
    <location>
        <begin position="315"/>
        <end position="342"/>
    </location>
</feature>
<dbReference type="SMART" id="SM00355">
    <property type="entry name" value="ZnF_C2H2"/>
    <property type="match status" value="4"/>
</dbReference>
<dbReference type="GO" id="GO:0000981">
    <property type="term" value="F:DNA-binding transcription factor activity, RNA polymerase II-specific"/>
    <property type="evidence" value="ECO:0007669"/>
    <property type="project" value="TreeGrafter"/>
</dbReference>
<keyword evidence="16" id="KW-1185">Reference proteome</keyword>
<dbReference type="GO" id="GO:0016348">
    <property type="term" value="P:imaginal disc-derived leg joint morphogenesis"/>
    <property type="evidence" value="ECO:0007669"/>
    <property type="project" value="UniProtKB-ARBA"/>
</dbReference>
<keyword evidence="10" id="KW-0539">Nucleus</keyword>
<organism evidence="15 16">
    <name type="scientific">Ceratitis capitata</name>
    <name type="common">Mediterranean fruit fly</name>
    <name type="synonym">Tephritis capitata</name>
    <dbReference type="NCBI Taxonomy" id="7213"/>
    <lineage>
        <taxon>Eukaryota</taxon>
        <taxon>Metazoa</taxon>
        <taxon>Ecdysozoa</taxon>
        <taxon>Arthropoda</taxon>
        <taxon>Hexapoda</taxon>
        <taxon>Insecta</taxon>
        <taxon>Pterygota</taxon>
        <taxon>Neoptera</taxon>
        <taxon>Endopterygota</taxon>
        <taxon>Diptera</taxon>
        <taxon>Brachycera</taxon>
        <taxon>Muscomorpha</taxon>
        <taxon>Tephritoidea</taxon>
        <taxon>Tephritidae</taxon>
        <taxon>Ceratitis</taxon>
        <taxon>Ceratitis</taxon>
    </lineage>
</organism>
<comment type="caution">
    <text evidence="15">The sequence shown here is derived from an EMBL/GenBank/DDBJ whole genome shotgun (WGS) entry which is preliminary data.</text>
</comment>
<evidence type="ECO:0000256" key="2">
    <source>
        <dbReference type="ARBA" id="ARBA00022473"/>
    </source>
</evidence>
<dbReference type="GO" id="GO:0007366">
    <property type="term" value="P:periodic partitioning by pair rule gene"/>
    <property type="evidence" value="ECO:0007669"/>
    <property type="project" value="UniProtKB-KW"/>
</dbReference>
<dbReference type="Proteomes" id="UP000606786">
    <property type="component" value="Unassembled WGS sequence"/>
</dbReference>
<evidence type="ECO:0000256" key="11">
    <source>
        <dbReference type="PROSITE-ProRule" id="PRU00042"/>
    </source>
</evidence>
<dbReference type="PROSITE" id="PS00028">
    <property type="entry name" value="ZINC_FINGER_C2H2_1"/>
    <property type="match status" value="4"/>
</dbReference>
<dbReference type="FunFam" id="3.30.160.60:FF:000311">
    <property type="entry name" value="protein odd-skipped-related 2 isoform X1"/>
    <property type="match status" value="1"/>
</dbReference>
<evidence type="ECO:0000259" key="14">
    <source>
        <dbReference type="PROSITE" id="PS50157"/>
    </source>
</evidence>
<dbReference type="PANTHER" id="PTHR14196:SF13">
    <property type="entry name" value="PROTEIN ODD-SKIPPED"/>
    <property type="match status" value="1"/>
</dbReference>
<keyword evidence="2" id="KW-0217">Developmental protein</keyword>
<reference evidence="15" key="1">
    <citation type="submission" date="2020-11" db="EMBL/GenBank/DDBJ databases">
        <authorList>
            <person name="Whitehead M."/>
        </authorList>
    </citation>
    <scope>NUCLEOTIDE SEQUENCE</scope>
    <source>
        <strain evidence="15">EGII</strain>
    </source>
</reference>
<dbReference type="FunFam" id="3.30.160.60:FF:001452">
    <property type="entry name" value="Odd skipped, putative"/>
    <property type="match status" value="1"/>
</dbReference>
<sequence>MSSRSASPLSNLTVDDEININVNDSTPGYLDIKAERESSISPTLTPPRTPTDEQMYVEHPQKPVQMNSSSCTPYLMEKQLLQQQQLQQQHKLQIHQQEQGQVFYTPPPPPPQQQRRPYLSTALFEAQHLQQQQQHQQIAAQQQQRLWLHMQQQQQHQQQPLNVYPYPPNAPYLPATPVEAAVQQQAVLMNQWLRSAALYQQQQQNPHVAHPHSHSTPPSLRFIPSLHSLHPAARFGLPAAMKLPGAPTSGAGSRPKKQFICKYCNRHFTKSYNLLIHERTHTDERPYSCDICGKAFRRQDHLRDHRYIHSKDKPFKCNDCGKGFCQSRTLAVHKVTHLEEPPHKCNVCQRTFNQRANLRSHLLSHTNAEAAAAENNNNNHQQQHQHQQQNDATIESKEFATSNRCATSTSHNTPILDLSAASGGQATASCAERPKRSLGFSIAEIMSR</sequence>
<keyword evidence="3" id="KW-0479">Metal-binding</keyword>
<dbReference type="Gene3D" id="3.30.160.60">
    <property type="entry name" value="Classic Zinc Finger"/>
    <property type="match status" value="4"/>
</dbReference>
<dbReference type="PANTHER" id="PTHR14196">
    <property type="entry name" value="ODD-SKIPPED - RELATED"/>
    <property type="match status" value="1"/>
</dbReference>
<evidence type="ECO:0000256" key="10">
    <source>
        <dbReference type="ARBA" id="ARBA00023242"/>
    </source>
</evidence>
<dbReference type="Pfam" id="PF00096">
    <property type="entry name" value="zf-C2H2"/>
    <property type="match status" value="4"/>
</dbReference>
<feature type="domain" description="C2H2-type" evidence="14">
    <location>
        <begin position="343"/>
        <end position="370"/>
    </location>
</feature>
<dbReference type="GO" id="GO:0005634">
    <property type="term" value="C:nucleus"/>
    <property type="evidence" value="ECO:0007669"/>
    <property type="project" value="UniProtKB-SubCell"/>
</dbReference>
<feature type="domain" description="C2H2-type" evidence="14">
    <location>
        <begin position="287"/>
        <end position="314"/>
    </location>
</feature>
<keyword evidence="9" id="KW-0804">Transcription</keyword>
<evidence type="ECO:0000313" key="15">
    <source>
        <dbReference type="EMBL" id="CAD6998077.1"/>
    </source>
</evidence>
<dbReference type="GO" id="GO:0008270">
    <property type="term" value="F:zinc ion binding"/>
    <property type="evidence" value="ECO:0007669"/>
    <property type="project" value="UniProtKB-KW"/>
</dbReference>
<evidence type="ECO:0000256" key="3">
    <source>
        <dbReference type="ARBA" id="ARBA00022723"/>
    </source>
</evidence>
<dbReference type="FunFam" id="3.30.160.60:FF:002020">
    <property type="entry name" value="Odd skipped"/>
    <property type="match status" value="1"/>
</dbReference>
<dbReference type="PROSITE" id="PS50157">
    <property type="entry name" value="ZINC_FINGER_C2H2_2"/>
    <property type="match status" value="4"/>
</dbReference>
<dbReference type="SUPFAM" id="SSF57667">
    <property type="entry name" value="beta-beta-alpha zinc fingers"/>
    <property type="match status" value="2"/>
</dbReference>
<dbReference type="InterPro" id="IPR013087">
    <property type="entry name" value="Znf_C2H2_type"/>
</dbReference>
<evidence type="ECO:0000256" key="6">
    <source>
        <dbReference type="ARBA" id="ARBA00022788"/>
    </source>
</evidence>
<dbReference type="GO" id="GO:0048619">
    <property type="term" value="P:embryonic hindgut morphogenesis"/>
    <property type="evidence" value="ECO:0007669"/>
    <property type="project" value="TreeGrafter"/>
</dbReference>
<keyword evidence="5 11" id="KW-0863">Zinc-finger</keyword>
<evidence type="ECO:0000256" key="4">
    <source>
        <dbReference type="ARBA" id="ARBA00022737"/>
    </source>
</evidence>
<feature type="domain" description="C2H2-type" evidence="14">
    <location>
        <begin position="259"/>
        <end position="286"/>
    </location>
</feature>
<dbReference type="OrthoDB" id="9451254at2759"/>
<protein>
    <submittedName>
        <fullName evidence="15">(Mediterranean fruit fly) hypothetical protein</fullName>
    </submittedName>
</protein>
<proteinExistence type="predicted"/>
<dbReference type="FunFam" id="3.30.160.60:FF:000958">
    <property type="entry name" value="Odd skipped"/>
    <property type="match status" value="1"/>
</dbReference>
<dbReference type="EMBL" id="CAJHJT010000012">
    <property type="protein sequence ID" value="CAD6998077.1"/>
    <property type="molecule type" value="Genomic_DNA"/>
</dbReference>
<dbReference type="AlphaFoldDB" id="A0A811UJR6"/>
<gene>
    <name evidence="15" type="ORF">CCAP1982_LOCUS6691</name>
</gene>
<evidence type="ECO:0000256" key="12">
    <source>
        <dbReference type="SAM" id="Coils"/>
    </source>
</evidence>
<dbReference type="InterPro" id="IPR036236">
    <property type="entry name" value="Znf_C2H2_sf"/>
</dbReference>
<feature type="coiled-coil region" evidence="12">
    <location>
        <begin position="363"/>
        <end position="390"/>
    </location>
</feature>
<dbReference type="GO" id="GO:0000977">
    <property type="term" value="F:RNA polymerase II transcription regulatory region sequence-specific DNA binding"/>
    <property type="evidence" value="ECO:0007669"/>
    <property type="project" value="TreeGrafter"/>
</dbReference>